<comment type="caution">
    <text evidence="6">The sequence shown here is derived from an EMBL/GenBank/DDBJ whole genome shotgun (WGS) entry which is preliminary data.</text>
</comment>
<gene>
    <name evidence="6" type="ORF">EDS130_LOCUS26719</name>
</gene>
<dbReference type="InterPro" id="IPR017853">
    <property type="entry name" value="GH"/>
</dbReference>
<evidence type="ECO:0000256" key="3">
    <source>
        <dbReference type="ARBA" id="ARBA00023277"/>
    </source>
</evidence>
<feature type="domain" description="GH10" evidence="5">
    <location>
        <begin position="1"/>
        <end position="100"/>
    </location>
</feature>
<dbReference type="AlphaFoldDB" id="A0A814Y8Q2"/>
<dbReference type="GO" id="GO:0031176">
    <property type="term" value="F:endo-1,4-beta-xylanase activity"/>
    <property type="evidence" value="ECO:0007669"/>
    <property type="project" value="UniProtKB-ARBA"/>
</dbReference>
<dbReference type="Pfam" id="PF00331">
    <property type="entry name" value="Glyco_hydro_10"/>
    <property type="match status" value="1"/>
</dbReference>
<evidence type="ECO:0000313" key="6">
    <source>
        <dbReference type="EMBL" id="CAF1226970.1"/>
    </source>
</evidence>
<dbReference type="OrthoDB" id="9999337at2759"/>
<protein>
    <recommendedName>
        <fullName evidence="5">GH10 domain-containing protein</fullName>
    </recommendedName>
</protein>
<dbReference type="GO" id="GO:0000272">
    <property type="term" value="P:polysaccharide catabolic process"/>
    <property type="evidence" value="ECO:0007669"/>
    <property type="project" value="UniProtKB-KW"/>
</dbReference>
<evidence type="ECO:0000256" key="2">
    <source>
        <dbReference type="ARBA" id="ARBA00022801"/>
    </source>
</evidence>
<dbReference type="Proteomes" id="UP000663852">
    <property type="component" value="Unassembled WGS sequence"/>
</dbReference>
<keyword evidence="3" id="KW-0119">Carbohydrate metabolism</keyword>
<evidence type="ECO:0000256" key="4">
    <source>
        <dbReference type="ARBA" id="ARBA00023326"/>
    </source>
</evidence>
<evidence type="ECO:0000313" key="7">
    <source>
        <dbReference type="Proteomes" id="UP000663852"/>
    </source>
</evidence>
<name>A0A814Y8Q2_ADIRI</name>
<accession>A0A814Y8Q2</accession>
<reference evidence="6" key="1">
    <citation type="submission" date="2021-02" db="EMBL/GenBank/DDBJ databases">
        <authorList>
            <person name="Nowell W R."/>
        </authorList>
    </citation>
    <scope>NUCLEOTIDE SEQUENCE</scope>
</reference>
<proteinExistence type="inferred from homology"/>
<evidence type="ECO:0000259" key="5">
    <source>
        <dbReference type="PROSITE" id="PS51760"/>
    </source>
</evidence>
<dbReference type="EMBL" id="CAJNOJ010000164">
    <property type="protein sequence ID" value="CAF1226970.1"/>
    <property type="molecule type" value="Genomic_DNA"/>
</dbReference>
<keyword evidence="2" id="KW-0378">Hydrolase</keyword>
<dbReference type="Gene3D" id="3.20.20.80">
    <property type="entry name" value="Glycosidases"/>
    <property type="match status" value="1"/>
</dbReference>
<organism evidence="6 7">
    <name type="scientific">Adineta ricciae</name>
    <name type="common">Rotifer</name>
    <dbReference type="NCBI Taxonomy" id="249248"/>
    <lineage>
        <taxon>Eukaryota</taxon>
        <taxon>Metazoa</taxon>
        <taxon>Spiralia</taxon>
        <taxon>Gnathifera</taxon>
        <taxon>Rotifera</taxon>
        <taxon>Eurotatoria</taxon>
        <taxon>Bdelloidea</taxon>
        <taxon>Adinetida</taxon>
        <taxon>Adinetidae</taxon>
        <taxon>Adineta</taxon>
    </lineage>
</organism>
<sequence length="100" mass="12078">MRTPKLLLEQEASMTVDQAKILLRYYSHAFVRRYRGKFLWWDVINELISDYSNNRPFHVQNSLRYRKLCMDYVTYAFQFAHKSDSNSQLYYNEYCIEAGG</sequence>
<evidence type="ECO:0000256" key="1">
    <source>
        <dbReference type="ARBA" id="ARBA00007495"/>
    </source>
</evidence>
<dbReference type="PROSITE" id="PS51760">
    <property type="entry name" value="GH10_2"/>
    <property type="match status" value="1"/>
</dbReference>
<keyword evidence="4" id="KW-0624">Polysaccharide degradation</keyword>
<dbReference type="InterPro" id="IPR001000">
    <property type="entry name" value="GH10_dom"/>
</dbReference>
<dbReference type="SUPFAM" id="SSF51445">
    <property type="entry name" value="(Trans)glycosidases"/>
    <property type="match status" value="1"/>
</dbReference>
<comment type="similarity">
    <text evidence="1">Belongs to the glycosyl hydrolase 10 (cellulase F) family.</text>
</comment>